<dbReference type="eggNOG" id="COG1293">
    <property type="taxonomic scope" value="Bacteria"/>
</dbReference>
<dbReference type="RefSeq" id="WP_005992230.1">
    <property type="nucleotide sequence ID" value="NZ_AECZ01000006.1"/>
</dbReference>
<evidence type="ECO:0000313" key="3">
    <source>
        <dbReference type="Proteomes" id="UP000006250"/>
    </source>
</evidence>
<keyword evidence="3" id="KW-1185">Reference proteome</keyword>
<dbReference type="GO" id="GO:0072344">
    <property type="term" value="P:rescue of stalled ribosome"/>
    <property type="evidence" value="ECO:0007669"/>
    <property type="project" value="TreeGrafter"/>
</dbReference>
<dbReference type="EMBL" id="AECZ01000006">
    <property type="protein sequence ID" value="EFL52130.1"/>
    <property type="molecule type" value="Genomic_DNA"/>
</dbReference>
<protein>
    <recommendedName>
        <fullName evidence="1">NFACT RNA-binding domain-containing protein</fullName>
    </recommendedName>
</protein>
<dbReference type="InterPro" id="IPR051608">
    <property type="entry name" value="RQC_Subunit_NEMF"/>
</dbReference>
<dbReference type="PANTHER" id="PTHR15239:SF6">
    <property type="entry name" value="RIBOSOME QUALITY CONTROL COMPLEX SUBUNIT NEMF"/>
    <property type="match status" value="1"/>
</dbReference>
<sequence>MEAVFFRFLARELAQALPGARVEKIFLPSPNVISLALYMPPGVAPAVTGGKKTLYLHARYGTGRFFLFLSPQKTNQPERAPAAAMRLRKHLRGRRLAGVVADWPRRVLTLVPAGEGPSLVLDPRSFPTLADAPPVPADERPAWPPLEAVLSEPDIWQEHPQLSPALRRRLAALPEAEARECYARLQDETAEGFFLETRNGAPESVWPVSWLGRAKGQTETRAFPTALAAAAAFGEPLAFGEVSGREAAPQAAAQAAGKRRQIRALAKLDADEARMRAFIARRADADLIAALLHTLDKQAKIPALSVPTPEGGNRDLSLDPSLSVLGNMQKLYHFAAKGERGLAAIAKRRGDLQDAKKYLQGRQHVAGTKTPAPPAPAIVTGIAANVYRTSDGFLVLRGKNAKAGEQLLRKASPFDLWLHVAGGPGAHVVLRRDHPGREVPRQSLLEAAGLAALASFAGKAGAADVMLAKVADVRRIKGAATGRVTVANLLETLRVAPDPQLEMLRESS</sequence>
<name>E1JUK0_SOLFR</name>
<dbReference type="GO" id="GO:0000049">
    <property type="term" value="F:tRNA binding"/>
    <property type="evidence" value="ECO:0007669"/>
    <property type="project" value="TreeGrafter"/>
</dbReference>
<gene>
    <name evidence="2" type="ORF">DesfrDRAFT_1299</name>
</gene>
<evidence type="ECO:0000313" key="2">
    <source>
        <dbReference type="EMBL" id="EFL52130.1"/>
    </source>
</evidence>
<proteinExistence type="predicted"/>
<reference evidence="2 3" key="1">
    <citation type="submission" date="2010-08" db="EMBL/GenBank/DDBJ databases">
        <title>The draft genome of Desulfovibrio fructosovorans JJ.</title>
        <authorList>
            <consortium name="US DOE Joint Genome Institute (JGI-PGF)"/>
            <person name="Lucas S."/>
            <person name="Copeland A."/>
            <person name="Lapidus A."/>
            <person name="Cheng J.-F."/>
            <person name="Bruce D."/>
            <person name="Goodwin L."/>
            <person name="Pitluck S."/>
            <person name="Land M.L."/>
            <person name="Hauser L."/>
            <person name="Chang Y.-J."/>
            <person name="Jeffries C."/>
            <person name="Wall J.D."/>
            <person name="Stahl D.A."/>
            <person name="Arkin A.P."/>
            <person name="Dehal P."/>
            <person name="Stolyar S.M."/>
            <person name="Hazen T.C."/>
            <person name="Woyke T.J."/>
        </authorList>
    </citation>
    <scope>NUCLEOTIDE SEQUENCE [LARGE SCALE GENOMIC DNA]</scope>
    <source>
        <strain evidence="2 3">JJ</strain>
    </source>
</reference>
<dbReference type="InterPro" id="IPR008532">
    <property type="entry name" value="NFACT_RNA-bd"/>
</dbReference>
<dbReference type="STRING" id="596151.DesfrDRAFT_1299"/>
<dbReference type="GO" id="GO:1990112">
    <property type="term" value="C:RQC complex"/>
    <property type="evidence" value="ECO:0007669"/>
    <property type="project" value="TreeGrafter"/>
</dbReference>
<feature type="domain" description="NFACT RNA-binding" evidence="1">
    <location>
        <begin position="386"/>
        <end position="484"/>
    </location>
</feature>
<dbReference type="Proteomes" id="UP000006250">
    <property type="component" value="Unassembled WGS sequence"/>
</dbReference>
<organism evidence="2 3">
    <name type="scientific">Solidesulfovibrio fructosivorans JJ]</name>
    <dbReference type="NCBI Taxonomy" id="596151"/>
    <lineage>
        <taxon>Bacteria</taxon>
        <taxon>Pseudomonadati</taxon>
        <taxon>Thermodesulfobacteriota</taxon>
        <taxon>Desulfovibrionia</taxon>
        <taxon>Desulfovibrionales</taxon>
        <taxon>Desulfovibrionaceae</taxon>
        <taxon>Solidesulfovibrio</taxon>
    </lineage>
</organism>
<dbReference type="OrthoDB" id="9766163at2"/>
<accession>E1JUK0</accession>
<dbReference type="GO" id="GO:0043023">
    <property type="term" value="F:ribosomal large subunit binding"/>
    <property type="evidence" value="ECO:0007669"/>
    <property type="project" value="TreeGrafter"/>
</dbReference>
<comment type="caution">
    <text evidence="2">The sequence shown here is derived from an EMBL/GenBank/DDBJ whole genome shotgun (WGS) entry which is preliminary data.</text>
</comment>
<evidence type="ECO:0000259" key="1">
    <source>
        <dbReference type="Pfam" id="PF05670"/>
    </source>
</evidence>
<dbReference type="AlphaFoldDB" id="E1JUK0"/>
<dbReference type="PANTHER" id="PTHR15239">
    <property type="entry name" value="NUCLEAR EXPORT MEDIATOR FACTOR NEMF"/>
    <property type="match status" value="1"/>
</dbReference>
<dbReference type="Pfam" id="PF05670">
    <property type="entry name" value="NFACT-R_1"/>
    <property type="match status" value="1"/>
</dbReference>
<dbReference type="Gene3D" id="2.30.310.10">
    <property type="entry name" value="ibrinogen binding protein from staphylococcus aureus domain"/>
    <property type="match status" value="1"/>
</dbReference>